<evidence type="ECO:0000313" key="2">
    <source>
        <dbReference type="Proteomes" id="UP000005239"/>
    </source>
</evidence>
<keyword evidence="2" id="KW-1185">Reference proteome</keyword>
<name>A0A2A6CPS3_PRIPA</name>
<dbReference type="AlphaFoldDB" id="A0A2A6CPS3"/>
<dbReference type="Proteomes" id="UP000005239">
    <property type="component" value="Unassembled WGS sequence"/>
</dbReference>
<proteinExistence type="predicted"/>
<reference evidence="2" key="1">
    <citation type="journal article" date="2008" name="Nat. Genet.">
        <title>The Pristionchus pacificus genome provides a unique perspective on nematode lifestyle and parasitism.</title>
        <authorList>
            <person name="Dieterich C."/>
            <person name="Clifton S.W."/>
            <person name="Schuster L.N."/>
            <person name="Chinwalla A."/>
            <person name="Delehaunty K."/>
            <person name="Dinkelacker I."/>
            <person name="Fulton L."/>
            <person name="Fulton R."/>
            <person name="Godfrey J."/>
            <person name="Minx P."/>
            <person name="Mitreva M."/>
            <person name="Roeseler W."/>
            <person name="Tian H."/>
            <person name="Witte H."/>
            <person name="Yang S.P."/>
            <person name="Wilson R.K."/>
            <person name="Sommer R.J."/>
        </authorList>
    </citation>
    <scope>NUCLEOTIDE SEQUENCE [LARGE SCALE GENOMIC DNA]</scope>
    <source>
        <strain evidence="2">PS312</strain>
    </source>
</reference>
<protein>
    <submittedName>
        <fullName evidence="1">Uncharacterized protein</fullName>
    </submittedName>
</protein>
<reference evidence="1" key="2">
    <citation type="submission" date="2022-06" db="UniProtKB">
        <authorList>
            <consortium name="EnsemblMetazoa"/>
        </authorList>
    </citation>
    <scope>IDENTIFICATION</scope>
    <source>
        <strain evidence="1">PS312</strain>
    </source>
</reference>
<dbReference type="EnsemblMetazoa" id="PPA41559.1">
    <property type="protein sequence ID" value="PPA41559.1"/>
    <property type="gene ID" value="WBGene00279928"/>
</dbReference>
<accession>A0A2A6CPS3</accession>
<sequence>MGLFFTALYFRNCTIRGLMNTNISLSATSRNSQLMLVRVSGLQFTLAPIDNILFIKPYRSALRCGSHKPAVQVPAFTFTFSTASNNYTRNQ</sequence>
<organism evidence="1 2">
    <name type="scientific">Pristionchus pacificus</name>
    <name type="common">Parasitic nematode worm</name>
    <dbReference type="NCBI Taxonomy" id="54126"/>
    <lineage>
        <taxon>Eukaryota</taxon>
        <taxon>Metazoa</taxon>
        <taxon>Ecdysozoa</taxon>
        <taxon>Nematoda</taxon>
        <taxon>Chromadorea</taxon>
        <taxon>Rhabditida</taxon>
        <taxon>Rhabditina</taxon>
        <taxon>Diplogasteromorpha</taxon>
        <taxon>Diplogasteroidea</taxon>
        <taxon>Neodiplogasteridae</taxon>
        <taxon>Pristionchus</taxon>
    </lineage>
</organism>
<evidence type="ECO:0000313" key="1">
    <source>
        <dbReference type="EnsemblMetazoa" id="PPA41559.1"/>
    </source>
</evidence>
<accession>A0A8R1YZ84</accession>
<gene>
    <name evidence="1" type="primary">WBGene00279928</name>
</gene>